<keyword evidence="4" id="KW-1185">Reference proteome</keyword>
<keyword evidence="1" id="KW-0677">Repeat</keyword>
<dbReference type="OrthoDB" id="772568at2759"/>
<dbReference type="AlphaFoldDB" id="A0A812T8X2"/>
<protein>
    <recommendedName>
        <fullName evidence="5">Pentatricopeptide repeat-containing protein, chloroplastic</fullName>
    </recommendedName>
</protein>
<comment type="caution">
    <text evidence="3">The sequence shown here is derived from an EMBL/GenBank/DDBJ whole genome shotgun (WGS) entry which is preliminary data.</text>
</comment>
<gene>
    <name evidence="3" type="ORF">SNAT2548_LOCUS28797</name>
</gene>
<dbReference type="InterPro" id="IPR002885">
    <property type="entry name" value="PPR_rpt"/>
</dbReference>
<dbReference type="Gene3D" id="1.25.40.10">
    <property type="entry name" value="Tetratricopeptide repeat domain"/>
    <property type="match status" value="3"/>
</dbReference>
<dbReference type="EMBL" id="CAJNDS010002532">
    <property type="protein sequence ID" value="CAE7514477.1"/>
    <property type="molecule type" value="Genomic_DNA"/>
</dbReference>
<evidence type="ECO:0000313" key="3">
    <source>
        <dbReference type="EMBL" id="CAE7514477.1"/>
    </source>
</evidence>
<feature type="repeat" description="PPR" evidence="2">
    <location>
        <begin position="404"/>
        <end position="438"/>
    </location>
</feature>
<dbReference type="PROSITE" id="PS51375">
    <property type="entry name" value="PPR"/>
    <property type="match status" value="1"/>
</dbReference>
<evidence type="ECO:0000313" key="4">
    <source>
        <dbReference type="Proteomes" id="UP000604046"/>
    </source>
</evidence>
<accession>A0A812T8X2</accession>
<evidence type="ECO:0000256" key="2">
    <source>
        <dbReference type="PROSITE-ProRule" id="PRU00708"/>
    </source>
</evidence>
<proteinExistence type="predicted"/>
<dbReference type="PANTHER" id="PTHR47447:SF17">
    <property type="entry name" value="OS12G0638900 PROTEIN"/>
    <property type="match status" value="1"/>
</dbReference>
<reference evidence="3" key="1">
    <citation type="submission" date="2021-02" db="EMBL/GenBank/DDBJ databases">
        <authorList>
            <person name="Dougan E. K."/>
            <person name="Rhodes N."/>
            <person name="Thang M."/>
            <person name="Chan C."/>
        </authorList>
    </citation>
    <scope>NUCLEOTIDE SEQUENCE</scope>
</reference>
<name>A0A812T8X2_9DINO</name>
<dbReference type="PANTHER" id="PTHR47447">
    <property type="entry name" value="OS03G0856100 PROTEIN"/>
    <property type="match status" value="1"/>
</dbReference>
<organism evidence="3 4">
    <name type="scientific">Symbiodinium natans</name>
    <dbReference type="NCBI Taxonomy" id="878477"/>
    <lineage>
        <taxon>Eukaryota</taxon>
        <taxon>Sar</taxon>
        <taxon>Alveolata</taxon>
        <taxon>Dinophyceae</taxon>
        <taxon>Suessiales</taxon>
        <taxon>Symbiodiniaceae</taxon>
        <taxon>Symbiodinium</taxon>
    </lineage>
</organism>
<evidence type="ECO:0008006" key="5">
    <source>
        <dbReference type="Google" id="ProtNLM"/>
    </source>
</evidence>
<dbReference type="InterPro" id="IPR011990">
    <property type="entry name" value="TPR-like_helical_dom_sf"/>
</dbReference>
<sequence length="472" mass="51250">MPALAWTQDWRNVEPAVRKCHSAESSAQALMGLARGSQATGAIAFLRTLRLQDIRLDTTHYRAVALASYLAQSWEVALELVEDALDTMGGSGLQIDFWDRAISSCRNAGRWQVASYFLMRMRERGVQGDEICFANAMSACLKGLEWRASMGLFERMHVDGVQPDLVCKGTALAACKQVRLWDQALGLLSTVGVTSRLFANDVCFNAALASLASSDKWEAGAGLLATLHLQLVRPDAVTYGALLPAFERRRAWDEAGALLVAAPCAGASAFNAVASVCEKAGAWLKALQICSAWMPARRLTSDLITFNAATSACEKVAVWELAMDLFTSLPGNALRRDVFSYAACTSACGNGSKWRLALELLWSDARELLDTSVVSCSAALTACAEGRKWPMALHLLWESTMPLDTVAWNSAIAACASSYQWQQAVQLLANLFRAAVLPNVLTYQFVLDACEHALQPGNVSRLLESTPIWLVS</sequence>
<dbReference type="Proteomes" id="UP000604046">
    <property type="component" value="Unassembled WGS sequence"/>
</dbReference>
<evidence type="ECO:0000256" key="1">
    <source>
        <dbReference type="ARBA" id="ARBA00022737"/>
    </source>
</evidence>